<dbReference type="AlphaFoldDB" id="A0AAU6Q6D1"/>
<sequence>MKKALPILFATLLGTATAQQTVKATFGPATVDGVTTQNGMVTINGKTYVLTTALASQGAALLKTNSIGLYRYPNAQKTPLVLKGCINEWLFNGVNRVRVDSVRWNSQNNWHEINTSIQTSVSNVESNRHFDMKNIIVAYQDGRVIQQSKTPLQRVDYSGTYMETGRINPRQFLVRNPDDTGTETLTRFVLPAGFSDLPGVMTFDLTCSK</sequence>
<keyword evidence="1" id="KW-0732">Signal</keyword>
<feature type="chain" id="PRO_5043727860" evidence="1">
    <location>
        <begin position="19"/>
        <end position="209"/>
    </location>
</feature>
<dbReference type="EMBL" id="CP149782">
    <property type="protein sequence ID" value="WYF45834.1"/>
    <property type="molecule type" value="Genomic_DNA"/>
</dbReference>
<proteinExistence type="predicted"/>
<reference evidence="2" key="1">
    <citation type="submission" date="2024-03" db="EMBL/GenBank/DDBJ databases">
        <title>Deinococcus weizhi sp. nov., isolated from human skin.</title>
        <authorList>
            <person name="Wei Z."/>
            <person name="Tian F."/>
            <person name="Yang C."/>
            <person name="Xin L.T."/>
            <person name="Wen Z.J."/>
            <person name="Lan K.C."/>
            <person name="Yu L."/>
            <person name="Zhe W."/>
            <person name="Dan F.D."/>
            <person name="Jun W."/>
            <person name="Rui Z."/>
            <person name="Yong X.J."/>
            <person name="Ting Y."/>
            <person name="Wei X."/>
            <person name="Xu Z.G."/>
            <person name="Xin Z."/>
            <person name="Dong F.G."/>
            <person name="Ni X.M."/>
            <person name="Zheng M.G."/>
            <person name="Chun Y."/>
            <person name="Qian W.X."/>
        </authorList>
    </citation>
    <scope>NUCLEOTIDE SEQUENCE</scope>
    <source>
        <strain evidence="2">VB142</strain>
    </source>
</reference>
<name>A0AAU6Q6D1_9DEIO</name>
<organism evidence="2">
    <name type="scientific">Deinococcus sp. VB142</name>
    <dbReference type="NCBI Taxonomy" id="3112952"/>
    <lineage>
        <taxon>Bacteria</taxon>
        <taxon>Thermotogati</taxon>
        <taxon>Deinococcota</taxon>
        <taxon>Deinococci</taxon>
        <taxon>Deinococcales</taxon>
        <taxon>Deinococcaceae</taxon>
        <taxon>Deinococcus</taxon>
    </lineage>
</organism>
<evidence type="ECO:0000256" key="1">
    <source>
        <dbReference type="SAM" id="SignalP"/>
    </source>
</evidence>
<accession>A0AAU6Q6D1</accession>
<dbReference type="RefSeq" id="WP_339097164.1">
    <property type="nucleotide sequence ID" value="NZ_CP149782.1"/>
</dbReference>
<protein>
    <submittedName>
        <fullName evidence="2">Uncharacterized protein</fullName>
    </submittedName>
</protein>
<feature type="signal peptide" evidence="1">
    <location>
        <begin position="1"/>
        <end position="18"/>
    </location>
</feature>
<gene>
    <name evidence="2" type="ORF">WDJ50_06900</name>
</gene>
<evidence type="ECO:0000313" key="2">
    <source>
        <dbReference type="EMBL" id="WYF45834.1"/>
    </source>
</evidence>